<reference evidence="1" key="1">
    <citation type="journal article" date="2015" name="Nature">
        <title>Complex archaea that bridge the gap between prokaryotes and eukaryotes.</title>
        <authorList>
            <person name="Spang A."/>
            <person name="Saw J.H."/>
            <person name="Jorgensen S.L."/>
            <person name="Zaremba-Niedzwiedzka K."/>
            <person name="Martijn J."/>
            <person name="Lind A.E."/>
            <person name="van Eijk R."/>
            <person name="Schleper C."/>
            <person name="Guy L."/>
            <person name="Ettema T.J."/>
        </authorList>
    </citation>
    <scope>NUCLEOTIDE SEQUENCE</scope>
</reference>
<dbReference type="SMART" id="SM00855">
    <property type="entry name" value="PGAM"/>
    <property type="match status" value="1"/>
</dbReference>
<gene>
    <name evidence="1" type="ORF">LCGC14_0701860</name>
</gene>
<comment type="caution">
    <text evidence="1">The sequence shown here is derived from an EMBL/GenBank/DDBJ whole genome shotgun (WGS) entry which is preliminary data.</text>
</comment>
<proteinExistence type="predicted"/>
<dbReference type="AlphaFoldDB" id="A0A0F9QM66"/>
<dbReference type="InterPro" id="IPR001345">
    <property type="entry name" value="PG/BPGM_mutase_AS"/>
</dbReference>
<dbReference type="PANTHER" id="PTHR46192">
    <property type="entry name" value="BROAD-RANGE ACID PHOSPHATASE DET1"/>
    <property type="match status" value="1"/>
</dbReference>
<dbReference type="InterPro" id="IPR029033">
    <property type="entry name" value="His_PPase_superfam"/>
</dbReference>
<dbReference type="PIRSF" id="PIRSF000709">
    <property type="entry name" value="6PFK_2-Ptase"/>
    <property type="match status" value="1"/>
</dbReference>
<dbReference type="SUPFAM" id="SSF53254">
    <property type="entry name" value="Phosphoglycerate mutase-like"/>
    <property type="match status" value="1"/>
</dbReference>
<sequence>MKIYLVRHGESESNVDKAVHLRKADHAINLGPNGLSQAEGVGKFLAQALKNNSWNGEINARLWYSPYQRTKKTKDGILTALKRDNMTFKFGCLEHPLLVEQQFGLFDGLSDDELKEQYPNEHAHYNKHQKFEGRFWARMPLGESRFDVAQRVHQVFGTFHRDADRHGIETLVVVSHGVTIRAFIMMWLHRTVEWFEKEPNPKNCSIRLIDNRQDCGYVINGY</sequence>
<dbReference type="InterPro" id="IPR013078">
    <property type="entry name" value="His_Pase_superF_clade-1"/>
</dbReference>
<dbReference type="Gene3D" id="3.40.50.1240">
    <property type="entry name" value="Phosphoglycerate mutase-like"/>
    <property type="match status" value="1"/>
</dbReference>
<organism evidence="1">
    <name type="scientific">marine sediment metagenome</name>
    <dbReference type="NCBI Taxonomy" id="412755"/>
    <lineage>
        <taxon>unclassified sequences</taxon>
        <taxon>metagenomes</taxon>
        <taxon>ecological metagenomes</taxon>
    </lineage>
</organism>
<name>A0A0F9QM66_9ZZZZ</name>
<dbReference type="InterPro" id="IPR052765">
    <property type="entry name" value="PGM-Related"/>
</dbReference>
<evidence type="ECO:0000313" key="1">
    <source>
        <dbReference type="EMBL" id="KKN43539.1"/>
    </source>
</evidence>
<dbReference type="GO" id="GO:0003824">
    <property type="term" value="F:catalytic activity"/>
    <property type="evidence" value="ECO:0007669"/>
    <property type="project" value="InterPro"/>
</dbReference>
<dbReference type="EMBL" id="LAZR01001504">
    <property type="protein sequence ID" value="KKN43539.1"/>
    <property type="molecule type" value="Genomic_DNA"/>
</dbReference>
<dbReference type="PROSITE" id="PS00175">
    <property type="entry name" value="PG_MUTASE"/>
    <property type="match status" value="1"/>
</dbReference>
<protein>
    <recommendedName>
        <fullName evidence="2">Phosphoglycerate mutase (2,3-diphosphoglycerate-dependent)</fullName>
    </recommendedName>
</protein>
<evidence type="ECO:0008006" key="2">
    <source>
        <dbReference type="Google" id="ProtNLM"/>
    </source>
</evidence>
<dbReference type="CDD" id="cd07067">
    <property type="entry name" value="HP_PGM_like"/>
    <property type="match status" value="1"/>
</dbReference>
<accession>A0A0F9QM66</accession>
<dbReference type="Pfam" id="PF00300">
    <property type="entry name" value="His_Phos_1"/>
    <property type="match status" value="1"/>
</dbReference>